<keyword evidence="7" id="KW-0653">Protein transport</keyword>
<evidence type="ECO:0000256" key="11">
    <source>
        <dbReference type="SAM" id="MobiDB-lite"/>
    </source>
</evidence>
<name>A0A4U8UDP4_9HELI</name>
<dbReference type="Pfam" id="PF02699">
    <property type="entry name" value="YajC"/>
    <property type="match status" value="1"/>
</dbReference>
<comment type="caution">
    <text evidence="13">The sequence shown here is derived from an EMBL/GenBank/DDBJ whole genome shotgun (WGS) entry which is preliminary data.</text>
</comment>
<protein>
    <recommendedName>
        <fullName evidence="3">Sec translocon accessory complex subunit YajC</fullName>
    </recommendedName>
</protein>
<keyword evidence="9" id="KW-0811">Translocation</keyword>
<evidence type="ECO:0000256" key="3">
    <source>
        <dbReference type="ARBA" id="ARBA00014962"/>
    </source>
</evidence>
<proteinExistence type="inferred from homology"/>
<evidence type="ECO:0000256" key="4">
    <source>
        <dbReference type="ARBA" id="ARBA00022448"/>
    </source>
</evidence>
<keyword evidence="10 12" id="KW-0472">Membrane</keyword>
<keyword evidence="6 12" id="KW-0812">Transmembrane</keyword>
<sequence>MQELISFLPLAVLILVFYFLVFRPQQQQRKKHAAMVESLKRGDKIVTNGGFVCEVIKQDDRFIVVELGDTQVRLAREFVAYKVDEMAEEDDSSTDSKKEEKESKNKHDKK</sequence>
<dbReference type="SMART" id="SM01323">
    <property type="entry name" value="YajC"/>
    <property type="match status" value="1"/>
</dbReference>
<evidence type="ECO:0000256" key="1">
    <source>
        <dbReference type="ARBA" id="ARBA00004162"/>
    </source>
</evidence>
<dbReference type="InterPro" id="IPR003849">
    <property type="entry name" value="Preprotein_translocase_YajC"/>
</dbReference>
<evidence type="ECO:0000256" key="12">
    <source>
        <dbReference type="SAM" id="Phobius"/>
    </source>
</evidence>
<dbReference type="AlphaFoldDB" id="A0A4U8UDP4"/>
<dbReference type="PANTHER" id="PTHR33909:SF1">
    <property type="entry name" value="SEC TRANSLOCON ACCESSORY COMPLEX SUBUNIT YAJC"/>
    <property type="match status" value="1"/>
</dbReference>
<dbReference type="PANTHER" id="PTHR33909">
    <property type="entry name" value="SEC TRANSLOCON ACCESSORY COMPLEX SUBUNIT YAJC"/>
    <property type="match status" value="1"/>
</dbReference>
<dbReference type="PRINTS" id="PR01853">
    <property type="entry name" value="YAJCTRNLCASE"/>
</dbReference>
<dbReference type="Proteomes" id="UP000029857">
    <property type="component" value="Unassembled WGS sequence"/>
</dbReference>
<keyword evidence="5" id="KW-1003">Cell membrane</keyword>
<evidence type="ECO:0000256" key="8">
    <source>
        <dbReference type="ARBA" id="ARBA00022989"/>
    </source>
</evidence>
<keyword evidence="4" id="KW-0813">Transport</keyword>
<feature type="region of interest" description="Disordered" evidence="11">
    <location>
        <begin position="86"/>
        <end position="110"/>
    </location>
</feature>
<keyword evidence="8 12" id="KW-1133">Transmembrane helix</keyword>
<accession>A0A4U8UDP4</accession>
<evidence type="ECO:0000313" key="14">
    <source>
        <dbReference type="Proteomes" id="UP000029857"/>
    </source>
</evidence>
<dbReference type="NCBIfam" id="TIGR00739">
    <property type="entry name" value="yajC"/>
    <property type="match status" value="1"/>
</dbReference>
<comment type="subcellular location">
    <subcellularLocation>
        <location evidence="1">Cell membrane</location>
        <topology evidence="1">Single-pass membrane protein</topology>
    </subcellularLocation>
</comment>
<evidence type="ECO:0000256" key="9">
    <source>
        <dbReference type="ARBA" id="ARBA00023010"/>
    </source>
</evidence>
<evidence type="ECO:0000256" key="10">
    <source>
        <dbReference type="ARBA" id="ARBA00023136"/>
    </source>
</evidence>
<evidence type="ECO:0000313" key="13">
    <source>
        <dbReference type="EMBL" id="TLE11564.1"/>
    </source>
</evidence>
<reference evidence="13 14" key="1">
    <citation type="journal article" date="2014" name="Genome Announc.">
        <title>Draft genome sequences of eight enterohepatic helicobacter species isolated from both laboratory and wild rodents.</title>
        <authorList>
            <person name="Sheh A."/>
            <person name="Shen Z."/>
            <person name="Fox J.G."/>
        </authorList>
    </citation>
    <scope>NUCLEOTIDE SEQUENCE [LARGE SCALE GENOMIC DNA]</scope>
    <source>
        <strain evidence="13 14">ATCC 49320</strain>
    </source>
</reference>
<gene>
    <name evidence="13" type="primary">yajC</name>
    <name evidence="13" type="ORF">LS79_002730</name>
</gene>
<feature type="transmembrane region" description="Helical" evidence="12">
    <location>
        <begin position="6"/>
        <end position="22"/>
    </location>
</feature>
<organism evidence="13 14">
    <name type="scientific">Helicobacter bilis</name>
    <dbReference type="NCBI Taxonomy" id="37372"/>
    <lineage>
        <taxon>Bacteria</taxon>
        <taxon>Pseudomonadati</taxon>
        <taxon>Campylobacterota</taxon>
        <taxon>Epsilonproteobacteria</taxon>
        <taxon>Campylobacterales</taxon>
        <taxon>Helicobacteraceae</taxon>
        <taxon>Helicobacter</taxon>
    </lineage>
</organism>
<dbReference type="GO" id="GO:0005886">
    <property type="term" value="C:plasma membrane"/>
    <property type="evidence" value="ECO:0007669"/>
    <property type="project" value="UniProtKB-SubCell"/>
</dbReference>
<evidence type="ECO:0000256" key="5">
    <source>
        <dbReference type="ARBA" id="ARBA00022475"/>
    </source>
</evidence>
<evidence type="ECO:0000256" key="2">
    <source>
        <dbReference type="ARBA" id="ARBA00006742"/>
    </source>
</evidence>
<dbReference type="EMBL" id="JRPJ02000005">
    <property type="protein sequence ID" value="TLE11564.1"/>
    <property type="molecule type" value="Genomic_DNA"/>
</dbReference>
<evidence type="ECO:0000256" key="6">
    <source>
        <dbReference type="ARBA" id="ARBA00022692"/>
    </source>
</evidence>
<evidence type="ECO:0000256" key="7">
    <source>
        <dbReference type="ARBA" id="ARBA00022927"/>
    </source>
</evidence>
<dbReference type="GO" id="GO:0015031">
    <property type="term" value="P:protein transport"/>
    <property type="evidence" value="ECO:0007669"/>
    <property type="project" value="UniProtKB-KW"/>
</dbReference>
<comment type="similarity">
    <text evidence="2">Belongs to the YajC family.</text>
</comment>
<dbReference type="RefSeq" id="WP_034578958.1">
    <property type="nucleotide sequence ID" value="NZ_CAMCCI010000045.1"/>
</dbReference>
<feature type="compositionally biased region" description="Basic and acidic residues" evidence="11">
    <location>
        <begin position="94"/>
        <end position="110"/>
    </location>
</feature>